<dbReference type="PhylomeDB" id="A0A0G4G8R0"/>
<dbReference type="InParanoid" id="A0A0G4G8R0"/>
<reference evidence="2 3" key="1">
    <citation type="submission" date="2014-11" db="EMBL/GenBank/DDBJ databases">
        <authorList>
            <person name="Zhu J."/>
            <person name="Qi W."/>
            <person name="Song R."/>
        </authorList>
    </citation>
    <scope>NUCLEOTIDE SEQUENCE [LARGE SCALE GENOMIC DNA]</scope>
</reference>
<gene>
    <name evidence="2" type="ORF">Vbra_277</name>
</gene>
<evidence type="ECO:0000313" key="2">
    <source>
        <dbReference type="EMBL" id="CEM24778.1"/>
    </source>
</evidence>
<accession>A0A0G4G8R0</accession>
<dbReference type="Proteomes" id="UP000041254">
    <property type="component" value="Unassembled WGS sequence"/>
</dbReference>
<dbReference type="Pfam" id="PF07534">
    <property type="entry name" value="TLD"/>
    <property type="match status" value="1"/>
</dbReference>
<keyword evidence="3" id="KW-1185">Reference proteome</keyword>
<feature type="domain" description="TLDc" evidence="1">
    <location>
        <begin position="399"/>
        <end position="575"/>
    </location>
</feature>
<dbReference type="InterPro" id="IPR006571">
    <property type="entry name" value="TLDc_dom"/>
</dbReference>
<dbReference type="AlphaFoldDB" id="A0A0G4G8R0"/>
<dbReference type="VEuPathDB" id="CryptoDB:Vbra_277"/>
<dbReference type="EMBL" id="CDMY01000591">
    <property type="protein sequence ID" value="CEM24778.1"/>
    <property type="molecule type" value="Genomic_DNA"/>
</dbReference>
<proteinExistence type="predicted"/>
<organism evidence="2 3">
    <name type="scientific">Vitrella brassicaformis (strain CCMP3155)</name>
    <dbReference type="NCBI Taxonomy" id="1169540"/>
    <lineage>
        <taxon>Eukaryota</taxon>
        <taxon>Sar</taxon>
        <taxon>Alveolata</taxon>
        <taxon>Colpodellida</taxon>
        <taxon>Vitrellaceae</taxon>
        <taxon>Vitrella</taxon>
    </lineage>
</organism>
<evidence type="ECO:0000313" key="3">
    <source>
        <dbReference type="Proteomes" id="UP000041254"/>
    </source>
</evidence>
<evidence type="ECO:0000259" key="1">
    <source>
        <dbReference type="Pfam" id="PF07534"/>
    </source>
</evidence>
<name>A0A0G4G8R0_VITBC</name>
<sequence>MRSRSDVLYGLISGPLQHYRQGTWPPGRLGVDGIISRCSNSLDALHEHTASAIRDSKEDVKAVAEEIRTLVAEKGGVWDVAKKDGVIRVNAGGQVFPVKRTALLRPYMKRRYISVLLMHHAGGLPKDPDGHIYLETSSAYFSFLLDKMTLIDTGRTMAIELPPSKAADPLYADYHALFMREIDCYATPTPLPAAAAAATTAAAAAAPMEVDGQGEEGGGDAAEKAIQDSVRAYERRMRAYAKAYKALVWQRDELRQFLTAMAPFLSSGDSEADSILTLTVMGRKVLIMRKTLKRLGHNHPLLTRFSTMPQHLGGHDVDQTPSEHFVTTVEFARRIACMPHSQLIRPPLVEEGDERLVKEDIEMYGLKYQPYCHLPAADGHEFIAKSAEEWGKVIEMTGKHSPTVTLLYKSSRDTFAHPSFLSKVAGKSGLLFALRDGETHRFGAFIDGPLIPPDDPIETESYEVPLFLYSLSGAFTKPTKIELPEADQKVTVAGTQGAVKDYEGQPCANVCIAGGNLWLGYGDRGPAADLSSCELYIERDDLPATYTGERDQDGDGTLARKMIFTCTEMEVWQVQSG</sequence>
<protein>
    <recommendedName>
        <fullName evidence="1">TLDc domain-containing protein</fullName>
    </recommendedName>
</protein>